<dbReference type="PRINTS" id="PR00719">
    <property type="entry name" value="LMWPTPASE"/>
</dbReference>
<protein>
    <recommendedName>
        <fullName evidence="2">protein-tyrosine-phosphatase</fullName>
        <ecNumber evidence="2">3.1.3.48</ecNumber>
    </recommendedName>
</protein>
<sequence length="170" mass="18469">MPVKRILFVCHGNLCRSPMAEGVFRRMAAEAGLAVLAESAGTGVWTGGAPPDLRAFEATEARGYSLEGIRSRRLAAADFSTFDHVIAMDRANLAVVRRLAPAGSSAETGLLLRHAGRWLRVQIPDPYTDGRFDHALDLIERGCRGLVASLQRKTAAQREQYVSAAVPKLR</sequence>
<gene>
    <name evidence="5" type="ORF">CN97_07165</name>
</gene>
<dbReference type="SMART" id="SM00226">
    <property type="entry name" value="LMWPc"/>
    <property type="match status" value="1"/>
</dbReference>
<dbReference type="InterPro" id="IPR017867">
    <property type="entry name" value="Tyr_phospatase_low_mol_wt"/>
</dbReference>
<keyword evidence="6" id="KW-1185">Reference proteome</keyword>
<comment type="caution">
    <text evidence="5">The sequence shown here is derived from an EMBL/GenBank/DDBJ whole genome shotgun (WGS) entry which is preliminary data.</text>
</comment>
<dbReference type="PANTHER" id="PTHR11717">
    <property type="entry name" value="LOW MOLECULAR WEIGHT PROTEIN TYROSINE PHOSPHATASE"/>
    <property type="match status" value="1"/>
</dbReference>
<evidence type="ECO:0000313" key="5">
    <source>
        <dbReference type="EMBL" id="KFI32179.1"/>
    </source>
</evidence>
<dbReference type="Proteomes" id="UP000028826">
    <property type="component" value="Unassembled WGS sequence"/>
</dbReference>
<organism evidence="5 6">
    <name type="scientific">Haematobacter massiliensis</name>
    <dbReference type="NCBI Taxonomy" id="195105"/>
    <lineage>
        <taxon>Bacteria</taxon>
        <taxon>Pseudomonadati</taxon>
        <taxon>Pseudomonadota</taxon>
        <taxon>Alphaproteobacteria</taxon>
        <taxon>Rhodobacterales</taxon>
        <taxon>Paracoccaceae</taxon>
        <taxon>Haematobacter</taxon>
    </lineage>
</organism>
<keyword evidence="3" id="KW-0378">Hydrolase</keyword>
<dbReference type="Gene3D" id="3.40.50.2300">
    <property type="match status" value="1"/>
</dbReference>
<name>A0A086YD29_9RHOB</name>
<dbReference type="EMBL" id="JGYG01000001">
    <property type="protein sequence ID" value="KFI32179.1"/>
    <property type="molecule type" value="Genomic_DNA"/>
</dbReference>
<dbReference type="CDD" id="cd16343">
    <property type="entry name" value="LMWPTP"/>
    <property type="match status" value="1"/>
</dbReference>
<evidence type="ECO:0000256" key="4">
    <source>
        <dbReference type="ARBA" id="ARBA00022912"/>
    </source>
</evidence>
<dbReference type="PANTHER" id="PTHR11717:SF7">
    <property type="entry name" value="LOW MOLECULAR WEIGHT PHOSPHOTYROSINE PROTEIN PHOSPHATASE"/>
    <property type="match status" value="1"/>
</dbReference>
<dbReference type="EC" id="3.1.3.48" evidence="2"/>
<dbReference type="RefSeq" id="WP_051910914.1">
    <property type="nucleotide sequence ID" value="NZ_CAMIFG010000014.1"/>
</dbReference>
<dbReference type="AlphaFoldDB" id="A0A086YD29"/>
<accession>A0A086YD29</accession>
<comment type="similarity">
    <text evidence="1">Belongs to the low molecular weight phosphotyrosine protein phosphatase family.</text>
</comment>
<dbReference type="STRING" id="195105.CN97_07165"/>
<evidence type="ECO:0000256" key="3">
    <source>
        <dbReference type="ARBA" id="ARBA00022801"/>
    </source>
</evidence>
<keyword evidence="4" id="KW-0904">Protein phosphatase</keyword>
<dbReference type="Pfam" id="PF01451">
    <property type="entry name" value="LMWPc"/>
    <property type="match status" value="1"/>
</dbReference>
<dbReference type="SUPFAM" id="SSF52788">
    <property type="entry name" value="Phosphotyrosine protein phosphatases I"/>
    <property type="match status" value="1"/>
</dbReference>
<dbReference type="OrthoDB" id="9784339at2"/>
<evidence type="ECO:0000256" key="2">
    <source>
        <dbReference type="ARBA" id="ARBA00013064"/>
    </source>
</evidence>
<evidence type="ECO:0000313" key="6">
    <source>
        <dbReference type="Proteomes" id="UP000028826"/>
    </source>
</evidence>
<dbReference type="InterPro" id="IPR036196">
    <property type="entry name" value="Ptyr_pPase_sf"/>
</dbReference>
<reference evidence="5 6" key="1">
    <citation type="submission" date="2014-03" db="EMBL/GenBank/DDBJ databases">
        <title>Genome of Haematobacter massiliensis CCUG 47968.</title>
        <authorList>
            <person name="Wang D."/>
            <person name="Wang G."/>
        </authorList>
    </citation>
    <scope>NUCLEOTIDE SEQUENCE [LARGE SCALE GENOMIC DNA]</scope>
    <source>
        <strain evidence="5 6">CCUG 47968</strain>
    </source>
</reference>
<dbReference type="eggNOG" id="COG0394">
    <property type="taxonomic scope" value="Bacteria"/>
</dbReference>
<evidence type="ECO:0000256" key="1">
    <source>
        <dbReference type="ARBA" id="ARBA00011063"/>
    </source>
</evidence>
<dbReference type="InterPro" id="IPR050438">
    <property type="entry name" value="LMW_PTPase"/>
</dbReference>
<dbReference type="InterPro" id="IPR023485">
    <property type="entry name" value="Ptyr_pPase"/>
</dbReference>
<dbReference type="GO" id="GO:0004725">
    <property type="term" value="F:protein tyrosine phosphatase activity"/>
    <property type="evidence" value="ECO:0007669"/>
    <property type="project" value="UniProtKB-EC"/>
</dbReference>
<proteinExistence type="inferred from homology"/>